<comment type="caution">
    <text evidence="7">The sequence shown here is derived from an EMBL/GenBank/DDBJ whole genome shotgun (WGS) entry which is preliminary data.</text>
</comment>
<evidence type="ECO:0000259" key="6">
    <source>
        <dbReference type="Pfam" id="PF04542"/>
    </source>
</evidence>
<evidence type="ECO:0000256" key="5">
    <source>
        <dbReference type="SAM" id="MobiDB-lite"/>
    </source>
</evidence>
<feature type="domain" description="RNA polymerase sigma-70 region 2" evidence="6">
    <location>
        <begin position="57"/>
        <end position="124"/>
    </location>
</feature>
<organism evidence="7 8">
    <name type="scientific">Streptomyces cirratus</name>
    <dbReference type="NCBI Taxonomy" id="68187"/>
    <lineage>
        <taxon>Bacteria</taxon>
        <taxon>Bacillati</taxon>
        <taxon>Actinomycetota</taxon>
        <taxon>Actinomycetes</taxon>
        <taxon>Kitasatosporales</taxon>
        <taxon>Streptomycetaceae</taxon>
        <taxon>Streptomyces</taxon>
    </lineage>
</organism>
<feature type="region of interest" description="Disordered" evidence="5">
    <location>
        <begin position="1"/>
        <end position="31"/>
    </location>
</feature>
<dbReference type="PANTHER" id="PTHR43133:SF8">
    <property type="entry name" value="RNA POLYMERASE SIGMA FACTOR HI_1459-RELATED"/>
    <property type="match status" value="1"/>
</dbReference>
<evidence type="ECO:0000256" key="4">
    <source>
        <dbReference type="ARBA" id="ARBA00023163"/>
    </source>
</evidence>
<dbReference type="Proteomes" id="UP000642673">
    <property type="component" value="Unassembled WGS sequence"/>
</dbReference>
<dbReference type="SUPFAM" id="SSF88946">
    <property type="entry name" value="Sigma2 domain of RNA polymerase sigma factors"/>
    <property type="match status" value="1"/>
</dbReference>
<keyword evidence="3" id="KW-0238">DNA-binding</keyword>
<keyword evidence="4" id="KW-0804">Transcription</keyword>
<gene>
    <name evidence="7" type="ORF">GCM10010347_32940</name>
</gene>
<proteinExistence type="predicted"/>
<protein>
    <recommendedName>
        <fullName evidence="6">RNA polymerase sigma-70 region 2 domain-containing protein</fullName>
    </recommendedName>
</protein>
<dbReference type="InterPro" id="IPR041916">
    <property type="entry name" value="Anti_sigma_zinc_sf"/>
</dbReference>
<sequence>MSGSDRTTAGAPSGDAAPPEDEARSGVAVPPGDRELIRRLRSSYARGAVDADVCDLLYRRHLGALLACARGWCRAPQDAEDLVSEAFVRTLQAVRSGAGPRDHWRPYLLAVVRHTAIEWRTGDGRTVLTPDVESWCGPGPSGQDPQQRLLSEEDRRLAARSFHSLPGRWKAVLWHTLVEDDCPHHMPALFGITPSAVTSLAFRAREGLREAYLCAQLGPAAAGDERCRPYAPLLGAAVRRRGAPRNGGLRRHLAGCRSCSRAYAELRDLNAALAAHASGPGPSPR</sequence>
<dbReference type="Pfam" id="PF04542">
    <property type="entry name" value="Sigma70_r2"/>
    <property type="match status" value="1"/>
</dbReference>
<dbReference type="EMBL" id="BMVP01000005">
    <property type="protein sequence ID" value="GHB60309.1"/>
    <property type="molecule type" value="Genomic_DNA"/>
</dbReference>
<dbReference type="Gene3D" id="1.10.1740.10">
    <property type="match status" value="1"/>
</dbReference>
<dbReference type="InterPro" id="IPR007627">
    <property type="entry name" value="RNA_pol_sigma70_r2"/>
</dbReference>
<keyword evidence="1" id="KW-0805">Transcription regulation</keyword>
<keyword evidence="2" id="KW-0731">Sigma factor</keyword>
<name>A0ABQ3EXW7_9ACTN</name>
<evidence type="ECO:0000256" key="2">
    <source>
        <dbReference type="ARBA" id="ARBA00023082"/>
    </source>
</evidence>
<evidence type="ECO:0000256" key="1">
    <source>
        <dbReference type="ARBA" id="ARBA00023015"/>
    </source>
</evidence>
<keyword evidence="8" id="KW-1185">Reference proteome</keyword>
<evidence type="ECO:0000256" key="3">
    <source>
        <dbReference type="ARBA" id="ARBA00023125"/>
    </source>
</evidence>
<dbReference type="PANTHER" id="PTHR43133">
    <property type="entry name" value="RNA POLYMERASE ECF-TYPE SIGMA FACTO"/>
    <property type="match status" value="1"/>
</dbReference>
<dbReference type="Gene3D" id="1.10.10.1320">
    <property type="entry name" value="Anti-sigma factor, zinc-finger domain"/>
    <property type="match status" value="1"/>
</dbReference>
<dbReference type="RefSeq" id="WP_190184904.1">
    <property type="nucleotide sequence ID" value="NZ_BMVP01000005.1"/>
</dbReference>
<evidence type="ECO:0000313" key="7">
    <source>
        <dbReference type="EMBL" id="GHB60309.1"/>
    </source>
</evidence>
<dbReference type="InterPro" id="IPR013325">
    <property type="entry name" value="RNA_pol_sigma_r2"/>
</dbReference>
<reference evidence="8" key="1">
    <citation type="journal article" date="2019" name="Int. J. Syst. Evol. Microbiol.">
        <title>The Global Catalogue of Microorganisms (GCM) 10K type strain sequencing project: providing services to taxonomists for standard genome sequencing and annotation.</title>
        <authorList>
            <consortium name="The Broad Institute Genomics Platform"/>
            <consortium name="The Broad Institute Genome Sequencing Center for Infectious Disease"/>
            <person name="Wu L."/>
            <person name="Ma J."/>
        </authorList>
    </citation>
    <scope>NUCLEOTIDE SEQUENCE [LARGE SCALE GENOMIC DNA]</scope>
    <source>
        <strain evidence="8">JCM 4738</strain>
    </source>
</reference>
<dbReference type="InterPro" id="IPR039425">
    <property type="entry name" value="RNA_pol_sigma-70-like"/>
</dbReference>
<accession>A0ABQ3EXW7</accession>
<evidence type="ECO:0000313" key="8">
    <source>
        <dbReference type="Proteomes" id="UP000642673"/>
    </source>
</evidence>